<proteinExistence type="predicted"/>
<dbReference type="InterPro" id="IPR013830">
    <property type="entry name" value="SGNH_hydro"/>
</dbReference>
<dbReference type="EMBL" id="CP128986">
    <property type="protein sequence ID" value="WOC13660.1"/>
    <property type="molecule type" value="Genomic_DNA"/>
</dbReference>
<name>A0AA97GWB0_9ACTN</name>
<accession>A0AA97GWB0</accession>
<protein>
    <recommendedName>
        <fullName evidence="2">SGNH hydrolase-type esterase domain-containing protein</fullName>
    </recommendedName>
</protein>
<organism evidence="3">
    <name type="scientific">Gordonia sp. MP11Mi</name>
    <dbReference type="NCBI Taxonomy" id="3022769"/>
    <lineage>
        <taxon>Bacteria</taxon>
        <taxon>Bacillati</taxon>
        <taxon>Actinomycetota</taxon>
        <taxon>Actinomycetes</taxon>
        <taxon>Mycobacteriales</taxon>
        <taxon>Gordoniaceae</taxon>
        <taxon>Gordonia</taxon>
    </lineage>
</organism>
<dbReference type="InterPro" id="IPR036514">
    <property type="entry name" value="SGNH_hydro_sf"/>
</dbReference>
<dbReference type="SUPFAM" id="SSF52266">
    <property type="entry name" value="SGNH hydrolase"/>
    <property type="match status" value="1"/>
</dbReference>
<dbReference type="AlphaFoldDB" id="A0AA97GWB0"/>
<gene>
    <name evidence="3" type="ORF">MP11Mi_27650</name>
</gene>
<feature type="domain" description="SGNH hydrolase-type esterase" evidence="2">
    <location>
        <begin position="116"/>
        <end position="284"/>
    </location>
</feature>
<evidence type="ECO:0000259" key="2">
    <source>
        <dbReference type="Pfam" id="PF13472"/>
    </source>
</evidence>
<evidence type="ECO:0000256" key="1">
    <source>
        <dbReference type="SAM" id="MobiDB-lite"/>
    </source>
</evidence>
<dbReference type="Pfam" id="PF13472">
    <property type="entry name" value="Lipase_GDSL_2"/>
    <property type="match status" value="1"/>
</dbReference>
<reference evidence="3" key="1">
    <citation type="submission" date="2023-06" db="EMBL/GenBank/DDBJ databases">
        <title>Gordonia sp. nov. and Pseudochrobactrum sp. nov., two species isolated from the burying beetle Nicrophorus vespilloides.</title>
        <authorList>
            <person name="Poehlein A."/>
            <person name="Guzman J."/>
            <person name="Daniel R."/>
            <person name="Vilcinskas A."/>
        </authorList>
    </citation>
    <scope>NUCLEOTIDE SEQUENCE</scope>
    <source>
        <strain evidence="3">MP11Mi</strain>
    </source>
</reference>
<sequence length="301" mass="31767">MGLLLSTVNIVTTDNENRPGQRRSTWRRHAIASVSAVGVAATLTIATTGQASAEPTIGELMDSAGSILQELPIDPNGSSDLSSLFNLLGPDLPGRPGTPKTPTGDRRTSCTQVVQIGDSTSVGIDSASKVSAEADRLTPQYQRVGVDKVTLDAGGGRSIVEKVDGEPNAIDAIDTQLARGNRGCWVIAMGVNDAANIAVGSKVTADERIDRVMKKLDGQNVLWPTVMTSDPSNAAYAPKNMTAFNDALKRAATRYPNLKIYDFAAESQPSWHADDGIHFNTTGTAQRNRLFATALATAFGA</sequence>
<feature type="region of interest" description="Disordered" evidence="1">
    <location>
        <begin position="89"/>
        <end position="108"/>
    </location>
</feature>
<dbReference type="Gene3D" id="3.40.50.1110">
    <property type="entry name" value="SGNH hydrolase"/>
    <property type="match status" value="1"/>
</dbReference>
<evidence type="ECO:0000313" key="3">
    <source>
        <dbReference type="EMBL" id="WOC13660.1"/>
    </source>
</evidence>